<sequence length="91" mass="10373">MEIDYAEVISAENELNLAVGVHFEDEPDSYYVVDILASPEGRIRSLELLFNGFSCKYTFKPDEKEQLVRYLNAHNPLALPWVIPDEEAGVK</sequence>
<organism evidence="2 3">
    <name type="scientific">Paenibacillus chitinolyticus</name>
    <dbReference type="NCBI Taxonomy" id="79263"/>
    <lineage>
        <taxon>Bacteria</taxon>
        <taxon>Bacillati</taxon>
        <taxon>Bacillota</taxon>
        <taxon>Bacilli</taxon>
        <taxon>Bacillales</taxon>
        <taxon>Paenibacillaceae</taxon>
        <taxon>Paenibacillus</taxon>
    </lineage>
</organism>
<keyword evidence="4" id="KW-1185">Reference proteome</keyword>
<dbReference type="AlphaFoldDB" id="A0A410WVC9"/>
<dbReference type="GeneID" id="95375401"/>
<dbReference type="Proteomes" id="UP000288943">
    <property type="component" value="Chromosome"/>
</dbReference>
<dbReference type="EMBL" id="CP026520">
    <property type="protein sequence ID" value="QAV18227.1"/>
    <property type="molecule type" value="Genomic_DNA"/>
</dbReference>
<protein>
    <submittedName>
        <fullName evidence="2">Uncharacterized protein</fullName>
    </submittedName>
</protein>
<proteinExistence type="predicted"/>
<evidence type="ECO:0000313" key="1">
    <source>
        <dbReference type="EMBL" id="MCY9594529.1"/>
    </source>
</evidence>
<dbReference type="KEGG" id="pchi:PC41400_11345"/>
<evidence type="ECO:0000313" key="3">
    <source>
        <dbReference type="Proteomes" id="UP000288943"/>
    </source>
</evidence>
<accession>A0A410WVC9</accession>
<name>A0A410WVC9_9BACL</name>
<dbReference type="RefSeq" id="WP_042228594.1">
    <property type="nucleotide sequence ID" value="NZ_BQWH01000008.1"/>
</dbReference>
<reference evidence="2 3" key="1">
    <citation type="submission" date="2018-01" db="EMBL/GenBank/DDBJ databases">
        <title>The whole genome sequencing and assembly of Paenibacillus chitinolyticus KCCM 41400 strain.</title>
        <authorList>
            <person name="Kim J.-Y."/>
            <person name="Park M.-K."/>
            <person name="Lee Y.-J."/>
            <person name="Yi H."/>
            <person name="Bahn Y.-S."/>
            <person name="Kim J.F."/>
            <person name="Lee D.-W."/>
        </authorList>
    </citation>
    <scope>NUCLEOTIDE SEQUENCE [LARGE SCALE GENOMIC DNA]</scope>
    <source>
        <strain evidence="2 3">KCCM 41400</strain>
    </source>
</reference>
<dbReference type="Proteomes" id="UP001527202">
    <property type="component" value="Unassembled WGS sequence"/>
</dbReference>
<dbReference type="EMBL" id="JAMDMJ010000001">
    <property type="protein sequence ID" value="MCY9594529.1"/>
    <property type="molecule type" value="Genomic_DNA"/>
</dbReference>
<gene>
    <name evidence="1" type="ORF">M5X16_01885</name>
    <name evidence="2" type="ORF">PC41400_11345</name>
</gene>
<evidence type="ECO:0000313" key="4">
    <source>
        <dbReference type="Proteomes" id="UP001527202"/>
    </source>
</evidence>
<reference evidence="1 4" key="2">
    <citation type="submission" date="2022-05" db="EMBL/GenBank/DDBJ databases">
        <title>Genome Sequencing of Bee-Associated Microbes.</title>
        <authorList>
            <person name="Dunlap C."/>
        </authorList>
    </citation>
    <scope>NUCLEOTIDE SEQUENCE [LARGE SCALE GENOMIC DNA]</scope>
    <source>
        <strain evidence="1 4">NRRL B-23120</strain>
    </source>
</reference>
<dbReference type="OrthoDB" id="2621128at2"/>
<evidence type="ECO:0000313" key="2">
    <source>
        <dbReference type="EMBL" id="QAV18227.1"/>
    </source>
</evidence>